<evidence type="ECO:0000313" key="3">
    <source>
        <dbReference type="Proteomes" id="UP000326757"/>
    </source>
</evidence>
<feature type="compositionally biased region" description="Basic and acidic residues" evidence="1">
    <location>
        <begin position="217"/>
        <end position="235"/>
    </location>
</feature>
<reference evidence="2 3" key="1">
    <citation type="submission" date="2019-06" db="EMBL/GenBank/DDBJ databases">
        <title>Genome Sequence of the Brown Rot Fungal Pathogen Monilinia laxa.</title>
        <authorList>
            <person name="De Miccolis Angelini R.M."/>
            <person name="Landi L."/>
            <person name="Abate D."/>
            <person name="Pollastro S."/>
            <person name="Romanazzi G."/>
            <person name="Faretra F."/>
        </authorList>
    </citation>
    <scope>NUCLEOTIDE SEQUENCE [LARGE SCALE GENOMIC DNA]</scope>
    <source>
        <strain evidence="2 3">Mlax316</strain>
    </source>
</reference>
<name>A0A5N6KCN0_MONLA</name>
<feature type="region of interest" description="Disordered" evidence="1">
    <location>
        <begin position="217"/>
        <end position="244"/>
    </location>
</feature>
<dbReference type="OrthoDB" id="3507099at2759"/>
<dbReference type="Proteomes" id="UP000326757">
    <property type="component" value="Unassembled WGS sequence"/>
</dbReference>
<proteinExistence type="predicted"/>
<gene>
    <name evidence="2" type="ORF">EYC80_003071</name>
</gene>
<dbReference type="EMBL" id="VIGI01000004">
    <property type="protein sequence ID" value="KAB8301176.1"/>
    <property type="molecule type" value="Genomic_DNA"/>
</dbReference>
<protein>
    <submittedName>
        <fullName evidence="2">Uncharacterized protein</fullName>
    </submittedName>
</protein>
<organism evidence="2 3">
    <name type="scientific">Monilinia laxa</name>
    <name type="common">Brown rot fungus</name>
    <name type="synonym">Sclerotinia laxa</name>
    <dbReference type="NCBI Taxonomy" id="61186"/>
    <lineage>
        <taxon>Eukaryota</taxon>
        <taxon>Fungi</taxon>
        <taxon>Dikarya</taxon>
        <taxon>Ascomycota</taxon>
        <taxon>Pezizomycotina</taxon>
        <taxon>Leotiomycetes</taxon>
        <taxon>Helotiales</taxon>
        <taxon>Sclerotiniaceae</taxon>
        <taxon>Monilinia</taxon>
    </lineage>
</organism>
<dbReference type="AlphaFoldDB" id="A0A5N6KCN0"/>
<comment type="caution">
    <text evidence="2">The sequence shown here is derived from an EMBL/GenBank/DDBJ whole genome shotgun (WGS) entry which is preliminary data.</text>
</comment>
<keyword evidence="3" id="KW-1185">Reference proteome</keyword>
<evidence type="ECO:0000256" key="1">
    <source>
        <dbReference type="SAM" id="MobiDB-lite"/>
    </source>
</evidence>
<sequence>MSLIHAKSRRFSEEEDADILGYREWSNGKVSESWSQFRARYDNKFWIDPRTSASLFQRAGRLSGQRYQTLSRNEEMMQNMLTIRKSSLRWTWERIGQAFGTNAKTASRAYKAFLKSHRIDEFEDESKRIRWTESEMRRLKRARHLGQSWKLISQRFCHEEYLCIAAHWIHSYVEKWPGNLYTPFHPKYYFPVTEKTCISRVRKSSSTNEIEYKKGERRWEEGAMERSPPKSDAKIVKSSRSSCS</sequence>
<accession>A0A5N6KCN0</accession>
<evidence type="ECO:0000313" key="2">
    <source>
        <dbReference type="EMBL" id="KAB8301176.1"/>
    </source>
</evidence>